<accession>A0A0E3P3I3</accession>
<evidence type="ECO:0000259" key="3">
    <source>
        <dbReference type="PROSITE" id="PS50112"/>
    </source>
</evidence>
<dbReference type="Pfam" id="PF13426">
    <property type="entry name" value="PAS_9"/>
    <property type="match status" value="4"/>
</dbReference>
<gene>
    <name evidence="5" type="ORF">MSSIT_1261</name>
</gene>
<dbReference type="PANTHER" id="PTHR43065:SF23">
    <property type="entry name" value="SENSOR HISTIDINE KINASE PDTAS"/>
    <property type="match status" value="1"/>
</dbReference>
<keyword evidence="1" id="KW-0175">Coiled coil</keyword>
<dbReference type="SMART" id="SM00086">
    <property type="entry name" value="PAC"/>
    <property type="match status" value="6"/>
</dbReference>
<dbReference type="PROSITE" id="PS50113">
    <property type="entry name" value="PAC"/>
    <property type="match status" value="6"/>
</dbReference>
<dbReference type="Pfam" id="PF02518">
    <property type="entry name" value="HATPase_c"/>
    <property type="match status" value="1"/>
</dbReference>
<feature type="domain" description="Histidine kinase" evidence="2">
    <location>
        <begin position="1030"/>
        <end position="1241"/>
    </location>
</feature>
<dbReference type="SUPFAM" id="SSF55785">
    <property type="entry name" value="PYP-like sensor domain (PAS domain)"/>
    <property type="match status" value="8"/>
</dbReference>
<keyword evidence="5" id="KW-0418">Kinase</keyword>
<reference evidence="5 6" key="1">
    <citation type="submission" date="2014-07" db="EMBL/GenBank/DDBJ databases">
        <title>Methanogenic archaea and the global carbon cycle.</title>
        <authorList>
            <person name="Henriksen J.R."/>
            <person name="Luke J."/>
            <person name="Reinhart S."/>
            <person name="Benedict M.N."/>
            <person name="Youngblut N.D."/>
            <person name="Metcalf M.E."/>
            <person name="Whitaker R.J."/>
            <person name="Metcalf W.W."/>
        </authorList>
    </citation>
    <scope>NUCLEOTIDE SEQUENCE [LARGE SCALE GENOMIC DNA]</scope>
    <source>
        <strain evidence="5 6">T4/M</strain>
    </source>
</reference>
<feature type="domain" description="PAC" evidence="4">
    <location>
        <begin position="335"/>
        <end position="387"/>
    </location>
</feature>
<dbReference type="InterPro" id="IPR003594">
    <property type="entry name" value="HATPase_dom"/>
</dbReference>
<dbReference type="GO" id="GO:0016301">
    <property type="term" value="F:kinase activity"/>
    <property type="evidence" value="ECO:0007669"/>
    <property type="project" value="UniProtKB-KW"/>
</dbReference>
<dbReference type="InterPro" id="IPR011495">
    <property type="entry name" value="Sig_transdc_His_kin_sub2_dim/P"/>
</dbReference>
<feature type="domain" description="PAS" evidence="3">
    <location>
        <begin position="898"/>
        <end position="968"/>
    </location>
</feature>
<dbReference type="SUPFAM" id="SSF55874">
    <property type="entry name" value="ATPase domain of HSP90 chaperone/DNA topoisomerase II/histidine kinase"/>
    <property type="match status" value="1"/>
</dbReference>
<dbReference type="PATRIC" id="fig|1434120.4.peg.1612"/>
<feature type="coiled-coil region" evidence="1">
    <location>
        <begin position="881"/>
        <end position="908"/>
    </location>
</feature>
<dbReference type="InterPro" id="IPR005467">
    <property type="entry name" value="His_kinase_dom"/>
</dbReference>
<dbReference type="Pfam" id="PF08447">
    <property type="entry name" value="PAS_3"/>
    <property type="match status" value="1"/>
</dbReference>
<dbReference type="AlphaFoldDB" id="A0A0E3P3I3"/>
<feature type="domain" description="PAC" evidence="4">
    <location>
        <begin position="716"/>
        <end position="767"/>
    </location>
</feature>
<dbReference type="InterPro" id="IPR000014">
    <property type="entry name" value="PAS"/>
</dbReference>
<dbReference type="PROSITE" id="PS50112">
    <property type="entry name" value="PAS"/>
    <property type="match status" value="4"/>
</dbReference>
<dbReference type="InterPro" id="IPR036890">
    <property type="entry name" value="HATPase_C_sf"/>
</dbReference>
<feature type="domain" description="PAC" evidence="4">
    <location>
        <begin position="848"/>
        <end position="897"/>
    </location>
</feature>
<dbReference type="KEGG" id="msw:MSSIT_1261"/>
<dbReference type="EMBL" id="CP009506">
    <property type="protein sequence ID" value="AKB27980.1"/>
    <property type="molecule type" value="Genomic_DNA"/>
</dbReference>
<dbReference type="PROSITE" id="PS50109">
    <property type="entry name" value="HIS_KIN"/>
    <property type="match status" value="1"/>
</dbReference>
<dbReference type="CDD" id="cd00130">
    <property type="entry name" value="PAS"/>
    <property type="match status" value="4"/>
</dbReference>
<dbReference type="InterPro" id="IPR035965">
    <property type="entry name" value="PAS-like_dom_sf"/>
</dbReference>
<dbReference type="Gene3D" id="3.30.565.10">
    <property type="entry name" value="Histidine kinase-like ATPase, C-terminal domain"/>
    <property type="match status" value="1"/>
</dbReference>
<evidence type="ECO:0000259" key="2">
    <source>
        <dbReference type="PROSITE" id="PS50109"/>
    </source>
</evidence>
<dbReference type="InterPro" id="IPR000700">
    <property type="entry name" value="PAS-assoc_C"/>
</dbReference>
<evidence type="ECO:0000313" key="5">
    <source>
        <dbReference type="EMBL" id="AKB27980.1"/>
    </source>
</evidence>
<dbReference type="Gene3D" id="3.30.450.20">
    <property type="entry name" value="PAS domain"/>
    <property type="match status" value="8"/>
</dbReference>
<feature type="domain" description="PAS" evidence="3">
    <location>
        <begin position="261"/>
        <end position="331"/>
    </location>
</feature>
<evidence type="ECO:0000259" key="4">
    <source>
        <dbReference type="PROSITE" id="PS50113"/>
    </source>
</evidence>
<dbReference type="Pfam" id="PF13188">
    <property type="entry name" value="PAS_8"/>
    <property type="match status" value="2"/>
</dbReference>
<dbReference type="Proteomes" id="UP000033111">
    <property type="component" value="Chromosome"/>
</dbReference>
<dbReference type="PANTHER" id="PTHR43065">
    <property type="entry name" value="SENSOR HISTIDINE KINASE"/>
    <property type="match status" value="1"/>
</dbReference>
<dbReference type="Pfam" id="PF07568">
    <property type="entry name" value="HisKA_2"/>
    <property type="match status" value="1"/>
</dbReference>
<dbReference type="HOGENOM" id="CLU_000445_114_57_2"/>
<proteinExistence type="predicted"/>
<dbReference type="InterPro" id="IPR013655">
    <property type="entry name" value="PAS_fold_3"/>
</dbReference>
<evidence type="ECO:0000256" key="1">
    <source>
        <dbReference type="SAM" id="Coils"/>
    </source>
</evidence>
<dbReference type="NCBIfam" id="TIGR00229">
    <property type="entry name" value="sensory_box"/>
    <property type="match status" value="5"/>
</dbReference>
<feature type="domain" description="PAS" evidence="3">
    <location>
        <begin position="138"/>
        <end position="182"/>
    </location>
</feature>
<dbReference type="SMART" id="SM00091">
    <property type="entry name" value="PAS"/>
    <property type="match status" value="7"/>
</dbReference>
<keyword evidence="6" id="KW-1185">Reference proteome</keyword>
<name>A0A0E3P3I3_9EURY</name>
<feature type="domain" description="PAC" evidence="4">
    <location>
        <begin position="209"/>
        <end position="260"/>
    </location>
</feature>
<evidence type="ECO:0000313" key="6">
    <source>
        <dbReference type="Proteomes" id="UP000033111"/>
    </source>
</evidence>
<feature type="domain" description="PAC" evidence="4">
    <location>
        <begin position="86"/>
        <end position="137"/>
    </location>
</feature>
<feature type="domain" description="PAC" evidence="4">
    <location>
        <begin position="970"/>
        <end position="1022"/>
    </location>
</feature>
<organism evidence="5 6">
    <name type="scientific">Methanosarcina siciliae T4/M</name>
    <dbReference type="NCBI Taxonomy" id="1434120"/>
    <lineage>
        <taxon>Archaea</taxon>
        <taxon>Methanobacteriati</taxon>
        <taxon>Methanobacteriota</taxon>
        <taxon>Stenosarchaea group</taxon>
        <taxon>Methanomicrobia</taxon>
        <taxon>Methanosarcinales</taxon>
        <taxon>Methanosarcinaceae</taxon>
        <taxon>Methanosarcina</taxon>
    </lineage>
</organism>
<dbReference type="SMART" id="SM00387">
    <property type="entry name" value="HATPase_c"/>
    <property type="match status" value="1"/>
</dbReference>
<sequence length="1256" mass="143259">MRYGSIDQKSQGGEELYRMIFDHSMDGIILADPGDYGKILSANPAACRMLGWTEEELVGKECDAISDLQEPTLSALLDERTHSGSARAQLTYRRKDGTTFPGEVSMTFFTDSNGEPRTVAIIRDITDLKQAEGVLLESENRYKAIFDNSLDGIFVTIPDGIILAANPAACQMFGMTEEELISAGRNGTVDTSDPRLNSVLDERARTGRFKGELNHRRKDGTIFPSEISSILFKDENGLTKGVMVIRDISERKKAEKTLQESEERFRSAFDDSAVAMALVGPDARISRVNDAFCQMLGFEKSEIEGRTFLDFTYPDDIEPSLLAHKAVITGEKPFLWIEKRYIRKDGQVIWCDVSSSPVLDSKGCPIYTVAHIQDITERKRAEDTLAFERSQLLSIFDGMDDVVYVADPYTYEVLYANKAMKERLGVEFVGGSCYREFQRRSSPCDFCTNPMILKERDKPYQWEYYNPTVNRYFMIMDRIIKWPDGRDVRFEIAKDITARKKAEEALRESEAKYRNLFETVQEALYIEQLIYDEPGNVVDWIFEDFNPAGFELLGLKDIGEAKGKRGSEVLGCEVASFYLPMIEMARQSSKAVTFQYRSPYVDKQFLTSYIVSGDRLVSTHVDITELKKIEAALRESEERLRLLGDNLPDSAVYQYAHEPDGSVRFLYFSAGIEKLNGIKVSDVLRDPSTLHRQIPPDYFERLVEAEARSVSELSDFNMETPMHLPDGQVKWMRLHSRPRRLPDGRTIWDGVQTDVTELKRAEEQLHETELSCKVAEAVESERQRLFDVLETLPVMICLLTSDHHIAFANRSFREKFGESGGRHCYEHCFGSTLPCEFCESYQVLETGQPHNWEVTTPDGSVIDIYSFPFTDVDGSPMILKMDIDITERKQAEEKLRDSEEKYRNIVETANEIILITDKESAITYVNKKMVDMLGYTLEEFIGRPIWSFISEECKPVVKMKLEKRVQGISESYELKLIRKDGSSLWTFLNAKPLFDKEGKYMGAMSMLTDITKRKEAEEALSIIETARKKEIHHRIKNNLQVISSLLDLQAEQFRDRDNIKDSEVLEAFRESQDRVVSMALIHEELYKGDGFETLNFSPYIKELVENLFQTYRLGDIDISLNIDLEENVFFDMDTAVPLGMIVNELVSNSLKHAFIGRDKGEIRIELHREEFTELESENCKSTNFTLTVSDNGVGIPGNLDIEDLGSLGMQLVVSLIDQMNGELEMKRNNGTEFTMKFTVTEKDNLAQVGLKSQENG</sequence>
<dbReference type="InterPro" id="IPR001610">
    <property type="entry name" value="PAC"/>
</dbReference>
<feature type="domain" description="PAS" evidence="3">
    <location>
        <begin position="13"/>
        <end position="71"/>
    </location>
</feature>
<keyword evidence="5" id="KW-0808">Transferase</keyword>
<protein>
    <submittedName>
        <fullName evidence="5">Sensory transduction histidine kinase</fullName>
    </submittedName>
</protein>